<dbReference type="Pfam" id="PF07722">
    <property type="entry name" value="Peptidase_C26"/>
    <property type="match status" value="1"/>
</dbReference>
<dbReference type="InterPro" id="IPR044668">
    <property type="entry name" value="PuuD-like"/>
</dbReference>
<dbReference type="CDD" id="cd01745">
    <property type="entry name" value="GATase1_2"/>
    <property type="match status" value="1"/>
</dbReference>
<dbReference type="Proteomes" id="UP000184127">
    <property type="component" value="Unassembled WGS sequence"/>
</dbReference>
<dbReference type="InterPro" id="IPR029062">
    <property type="entry name" value="Class_I_gatase-like"/>
</dbReference>
<evidence type="ECO:0000313" key="1">
    <source>
        <dbReference type="EMBL" id="SHE46044.1"/>
    </source>
</evidence>
<dbReference type="GO" id="GO:0016740">
    <property type="term" value="F:transferase activity"/>
    <property type="evidence" value="ECO:0007669"/>
    <property type="project" value="UniProtKB-KW"/>
</dbReference>
<dbReference type="GO" id="GO:0033969">
    <property type="term" value="F:gamma-glutamyl-gamma-aminobutyrate hydrolase activity"/>
    <property type="evidence" value="ECO:0007669"/>
    <property type="project" value="TreeGrafter"/>
</dbReference>
<dbReference type="PROSITE" id="PS51273">
    <property type="entry name" value="GATASE_TYPE_1"/>
    <property type="match status" value="1"/>
</dbReference>
<dbReference type="GO" id="GO:0005829">
    <property type="term" value="C:cytosol"/>
    <property type="evidence" value="ECO:0007669"/>
    <property type="project" value="TreeGrafter"/>
</dbReference>
<sequence length="245" mass="27208">MGKPIIGIVGNILIEQGGMFPGYERSYANSDYVVSTVKAGGVPLIFPIVNEDEIIKKQVETVDGIIITGGYDVDPLLYKEEPTNKQGFTLRERDEFDIAVINYAIQLRKPILGICRGIQILNVAFGGTLYQDISDIEGAYIKHNQSSKPDFPGHSVKIEKGTKLFDILGEKVITNSFHHQAVKDVAKGFIVTAVAADGVIEGIEKEDEEFVVGVQWHPEMMAARENTEMLKIFQKLVYYSKNNRG</sequence>
<name>A0A1M4TNS8_9THEO</name>
<dbReference type="Gene3D" id="3.40.50.880">
    <property type="match status" value="1"/>
</dbReference>
<proteinExistence type="predicted"/>
<dbReference type="SUPFAM" id="SSF52317">
    <property type="entry name" value="Class I glutamine amidotransferase-like"/>
    <property type="match status" value="1"/>
</dbReference>
<dbReference type="EMBL" id="FQUR01000007">
    <property type="protein sequence ID" value="SHE46044.1"/>
    <property type="molecule type" value="Genomic_DNA"/>
</dbReference>
<keyword evidence="1" id="KW-0315">Glutamine amidotransferase</keyword>
<gene>
    <name evidence="1" type="ORF">SAMN02745195_00427</name>
</gene>
<dbReference type="PANTHER" id="PTHR43235">
    <property type="entry name" value="GLUTAMINE AMIDOTRANSFERASE PB2B2.05-RELATED"/>
    <property type="match status" value="1"/>
</dbReference>
<dbReference type="RefSeq" id="WP_072967070.1">
    <property type="nucleotide sequence ID" value="NZ_FQUR01000007.1"/>
</dbReference>
<reference evidence="2" key="1">
    <citation type="submission" date="2016-11" db="EMBL/GenBank/DDBJ databases">
        <authorList>
            <person name="Varghese N."/>
            <person name="Submissions S."/>
        </authorList>
    </citation>
    <scope>NUCLEOTIDE SEQUENCE [LARGE SCALE GENOMIC DNA]</scope>
    <source>
        <strain evidence="2">DSM 18761</strain>
    </source>
</reference>
<evidence type="ECO:0000313" key="2">
    <source>
        <dbReference type="Proteomes" id="UP000184127"/>
    </source>
</evidence>
<dbReference type="PANTHER" id="PTHR43235:SF1">
    <property type="entry name" value="GLUTAMINE AMIDOTRANSFERASE PB2B2.05-RELATED"/>
    <property type="match status" value="1"/>
</dbReference>
<dbReference type="GO" id="GO:0006598">
    <property type="term" value="P:polyamine catabolic process"/>
    <property type="evidence" value="ECO:0007669"/>
    <property type="project" value="TreeGrafter"/>
</dbReference>
<dbReference type="InterPro" id="IPR011697">
    <property type="entry name" value="Peptidase_C26"/>
</dbReference>
<protein>
    <submittedName>
        <fullName evidence="1">Putative glutamine amidotransferase</fullName>
    </submittedName>
</protein>
<dbReference type="FunFam" id="3.40.50.880:FF:000030">
    <property type="entry name" value="Gamma-glutamyl-gamma-aminobutyrate hydrolase PuuD"/>
    <property type="match status" value="1"/>
</dbReference>
<accession>A0A1M4TNS8</accession>
<keyword evidence="2" id="KW-1185">Reference proteome</keyword>
<organism evidence="1 2">
    <name type="scientific">Thermoanaerobacter uzonensis DSM 18761</name>
    <dbReference type="NCBI Taxonomy" id="1123369"/>
    <lineage>
        <taxon>Bacteria</taxon>
        <taxon>Bacillati</taxon>
        <taxon>Bacillota</taxon>
        <taxon>Clostridia</taxon>
        <taxon>Thermoanaerobacterales</taxon>
        <taxon>Thermoanaerobacteraceae</taxon>
        <taxon>Thermoanaerobacter</taxon>
    </lineage>
</organism>
<dbReference type="AlphaFoldDB" id="A0A1M4TNS8"/>
<keyword evidence="1" id="KW-0808">Transferase</keyword>